<protein>
    <submittedName>
        <fullName evidence="1">Uncharacterized protein</fullName>
    </submittedName>
</protein>
<name>B9SMS3_RICCO</name>
<reference evidence="2" key="1">
    <citation type="journal article" date="2010" name="Nat. Biotechnol.">
        <title>Draft genome sequence of the oilseed species Ricinus communis.</title>
        <authorList>
            <person name="Chan A.P."/>
            <person name="Crabtree J."/>
            <person name="Zhao Q."/>
            <person name="Lorenzi H."/>
            <person name="Orvis J."/>
            <person name="Puiu D."/>
            <person name="Melake-Berhan A."/>
            <person name="Jones K.M."/>
            <person name="Redman J."/>
            <person name="Chen G."/>
            <person name="Cahoon E.B."/>
            <person name="Gedil M."/>
            <person name="Stanke M."/>
            <person name="Haas B.J."/>
            <person name="Wortman J.R."/>
            <person name="Fraser-Liggett C.M."/>
            <person name="Ravel J."/>
            <person name="Rabinowicz P.D."/>
        </authorList>
    </citation>
    <scope>NUCLEOTIDE SEQUENCE [LARGE SCALE GENOMIC DNA]</scope>
    <source>
        <strain evidence="2">cv. Hale</strain>
    </source>
</reference>
<accession>B9SMS3</accession>
<evidence type="ECO:0000313" key="1">
    <source>
        <dbReference type="EMBL" id="EEF35136.1"/>
    </source>
</evidence>
<gene>
    <name evidence="1" type="ORF">RCOM_1628410</name>
</gene>
<keyword evidence="2" id="KW-1185">Reference proteome</keyword>
<evidence type="ECO:0000313" key="2">
    <source>
        <dbReference type="Proteomes" id="UP000008311"/>
    </source>
</evidence>
<proteinExistence type="predicted"/>
<dbReference type="AlphaFoldDB" id="B9SMS3"/>
<dbReference type="EMBL" id="EQ974037">
    <property type="protein sequence ID" value="EEF35136.1"/>
    <property type="molecule type" value="Genomic_DNA"/>
</dbReference>
<dbReference type="InParanoid" id="B9SMS3"/>
<organism evidence="1 2">
    <name type="scientific">Ricinus communis</name>
    <name type="common">Castor bean</name>
    <dbReference type="NCBI Taxonomy" id="3988"/>
    <lineage>
        <taxon>Eukaryota</taxon>
        <taxon>Viridiplantae</taxon>
        <taxon>Streptophyta</taxon>
        <taxon>Embryophyta</taxon>
        <taxon>Tracheophyta</taxon>
        <taxon>Spermatophyta</taxon>
        <taxon>Magnoliopsida</taxon>
        <taxon>eudicotyledons</taxon>
        <taxon>Gunneridae</taxon>
        <taxon>Pentapetalae</taxon>
        <taxon>rosids</taxon>
        <taxon>fabids</taxon>
        <taxon>Malpighiales</taxon>
        <taxon>Euphorbiaceae</taxon>
        <taxon>Acalyphoideae</taxon>
        <taxon>Acalypheae</taxon>
        <taxon>Ricinus</taxon>
    </lineage>
</organism>
<dbReference type="Proteomes" id="UP000008311">
    <property type="component" value="Unassembled WGS sequence"/>
</dbReference>
<sequence length="71" mass="8144">MRVAVIEFSGSTMQQVFSLRHSKKRIDLDQRNQLSGLAGKGKGKRKNLSNKVKAYWAKVLIKRVLSRNPKF</sequence>